<name>A0A8S1MI83_PARPR</name>
<keyword evidence="3" id="KW-1185">Reference proteome</keyword>
<proteinExistence type="predicted"/>
<sequence length="262" mass="30572">MYYQIAQLSYSGLLLLLQVFFLCIIRRRNQINSQVFQEPQQVKQSELHTQKDIEIKSSIILSSKIRKSDQYVRHSILKAQMKEDHPGLAMASNSSVQFFDAMNKEQKIQKDKVESPNSTILQIHSTKIKSQIENPESQRDPLQSLIGEQSIQQDKTDTMIQLVYYVERIGFEQGLILLLWNFDLNFYIFIPMSLLAGVLLRLQEQIGYKMIQMIVLIVIHGFLILEIYLIKTNEYETICYLIVFGFETIFSVISIILHKKCQ</sequence>
<dbReference type="Proteomes" id="UP000688137">
    <property type="component" value="Unassembled WGS sequence"/>
</dbReference>
<evidence type="ECO:0008006" key="4">
    <source>
        <dbReference type="Google" id="ProtNLM"/>
    </source>
</evidence>
<evidence type="ECO:0000313" key="3">
    <source>
        <dbReference type="Proteomes" id="UP000688137"/>
    </source>
</evidence>
<feature type="transmembrane region" description="Helical" evidence="1">
    <location>
        <begin position="6"/>
        <end position="25"/>
    </location>
</feature>
<organism evidence="2 3">
    <name type="scientific">Paramecium primaurelia</name>
    <dbReference type="NCBI Taxonomy" id="5886"/>
    <lineage>
        <taxon>Eukaryota</taxon>
        <taxon>Sar</taxon>
        <taxon>Alveolata</taxon>
        <taxon>Ciliophora</taxon>
        <taxon>Intramacronucleata</taxon>
        <taxon>Oligohymenophorea</taxon>
        <taxon>Peniculida</taxon>
        <taxon>Parameciidae</taxon>
        <taxon>Paramecium</taxon>
    </lineage>
</organism>
<feature type="transmembrane region" description="Helical" evidence="1">
    <location>
        <begin position="237"/>
        <end position="257"/>
    </location>
</feature>
<keyword evidence="1" id="KW-0472">Membrane</keyword>
<keyword evidence="1" id="KW-1133">Transmembrane helix</keyword>
<comment type="caution">
    <text evidence="2">The sequence shown here is derived from an EMBL/GenBank/DDBJ whole genome shotgun (WGS) entry which is preliminary data.</text>
</comment>
<dbReference type="EMBL" id="CAJJDM010000063">
    <property type="protein sequence ID" value="CAD8079848.1"/>
    <property type="molecule type" value="Genomic_DNA"/>
</dbReference>
<protein>
    <recommendedName>
        <fullName evidence="4">Transmembrane protein</fullName>
    </recommendedName>
</protein>
<gene>
    <name evidence="2" type="ORF">PPRIM_AZ9-3.1.T0620231</name>
</gene>
<evidence type="ECO:0000256" key="1">
    <source>
        <dbReference type="SAM" id="Phobius"/>
    </source>
</evidence>
<dbReference type="OMA" id="DEYETIC"/>
<reference evidence="2" key="1">
    <citation type="submission" date="2021-01" db="EMBL/GenBank/DDBJ databases">
        <authorList>
            <consortium name="Genoscope - CEA"/>
            <person name="William W."/>
        </authorList>
    </citation>
    <scope>NUCLEOTIDE SEQUENCE</scope>
</reference>
<keyword evidence="1" id="KW-0812">Transmembrane</keyword>
<feature type="transmembrane region" description="Helical" evidence="1">
    <location>
        <begin position="214"/>
        <end position="231"/>
    </location>
</feature>
<dbReference type="AlphaFoldDB" id="A0A8S1MI83"/>
<accession>A0A8S1MI83</accession>
<evidence type="ECO:0000313" key="2">
    <source>
        <dbReference type="EMBL" id="CAD8079848.1"/>
    </source>
</evidence>